<reference evidence="1 2" key="1">
    <citation type="journal article" date="2022" name="Hortic Res">
        <title>A haplotype resolved chromosomal level avocado genome allows analysis of novel avocado genes.</title>
        <authorList>
            <person name="Nath O."/>
            <person name="Fletcher S.J."/>
            <person name="Hayward A."/>
            <person name="Shaw L.M."/>
            <person name="Masouleh A.K."/>
            <person name="Furtado A."/>
            <person name="Henry R.J."/>
            <person name="Mitter N."/>
        </authorList>
    </citation>
    <scope>NUCLEOTIDE SEQUENCE [LARGE SCALE GENOMIC DNA]</scope>
    <source>
        <strain evidence="2">cv. Hass</strain>
    </source>
</reference>
<proteinExistence type="predicted"/>
<protein>
    <submittedName>
        <fullName evidence="1">Uncharacterized protein</fullName>
    </submittedName>
</protein>
<comment type="caution">
    <text evidence="1">The sequence shown here is derived from an EMBL/GenBank/DDBJ whole genome shotgun (WGS) entry which is preliminary data.</text>
</comment>
<dbReference type="Proteomes" id="UP001234297">
    <property type="component" value="Chromosome 3"/>
</dbReference>
<keyword evidence="2" id="KW-1185">Reference proteome</keyword>
<sequence length="122" mass="13642">MPWVVDVASDTGIPCAILCVQSYAVISAYYHYRHRIVEFPNSTASNLNVQLPGLPMLCAHELPYFLLENTPYKAITEAIFNQFKNMSKASRVMVDSFEELEKPVILSTAGFSPVTPVGPLYR</sequence>
<accession>A0ACC2LY48</accession>
<dbReference type="EMBL" id="CM056811">
    <property type="protein sequence ID" value="KAJ8638412.1"/>
    <property type="molecule type" value="Genomic_DNA"/>
</dbReference>
<organism evidence="1 2">
    <name type="scientific">Persea americana</name>
    <name type="common">Avocado</name>
    <dbReference type="NCBI Taxonomy" id="3435"/>
    <lineage>
        <taxon>Eukaryota</taxon>
        <taxon>Viridiplantae</taxon>
        <taxon>Streptophyta</taxon>
        <taxon>Embryophyta</taxon>
        <taxon>Tracheophyta</taxon>
        <taxon>Spermatophyta</taxon>
        <taxon>Magnoliopsida</taxon>
        <taxon>Magnoliidae</taxon>
        <taxon>Laurales</taxon>
        <taxon>Lauraceae</taxon>
        <taxon>Persea</taxon>
    </lineage>
</organism>
<evidence type="ECO:0000313" key="2">
    <source>
        <dbReference type="Proteomes" id="UP001234297"/>
    </source>
</evidence>
<evidence type="ECO:0000313" key="1">
    <source>
        <dbReference type="EMBL" id="KAJ8638412.1"/>
    </source>
</evidence>
<gene>
    <name evidence="1" type="ORF">MRB53_012679</name>
</gene>
<name>A0ACC2LY48_PERAE</name>